<evidence type="ECO:0000259" key="9">
    <source>
        <dbReference type="Pfam" id="PF01979"/>
    </source>
</evidence>
<evidence type="ECO:0000256" key="7">
    <source>
        <dbReference type="ARBA" id="ARBA00069718"/>
    </source>
</evidence>
<keyword evidence="12" id="KW-1185">Reference proteome</keyword>
<feature type="domain" description="Amidohydrolase-related" evidence="9">
    <location>
        <begin position="93"/>
        <end position="375"/>
    </location>
</feature>
<dbReference type="InterPro" id="IPR006680">
    <property type="entry name" value="Amidohydro-rel"/>
</dbReference>
<dbReference type="GO" id="GO:0000034">
    <property type="term" value="F:adenine deaminase activity"/>
    <property type="evidence" value="ECO:0007669"/>
    <property type="project" value="UniProtKB-UniRule"/>
</dbReference>
<dbReference type="Gene3D" id="3.20.20.140">
    <property type="entry name" value="Metal-dependent hydrolases"/>
    <property type="match status" value="1"/>
</dbReference>
<evidence type="ECO:0000259" key="10">
    <source>
        <dbReference type="Pfam" id="PF13382"/>
    </source>
</evidence>
<evidence type="ECO:0000256" key="2">
    <source>
        <dbReference type="ARBA" id="ARBA00006773"/>
    </source>
</evidence>
<comment type="similarity">
    <text evidence="2 8">Belongs to the metallo-dependent hydrolases superfamily. Adenine deaminase family.</text>
</comment>
<dbReference type="InterPro" id="IPR011059">
    <property type="entry name" value="Metal-dep_hydrolase_composite"/>
</dbReference>
<dbReference type="AlphaFoldDB" id="A0A7X0HU74"/>
<keyword evidence="4 8" id="KW-0378">Hydrolase</keyword>
<evidence type="ECO:0000313" key="12">
    <source>
        <dbReference type="Proteomes" id="UP000531594"/>
    </source>
</evidence>
<dbReference type="Proteomes" id="UP000531594">
    <property type="component" value="Unassembled WGS sequence"/>
</dbReference>
<feature type="domain" description="Adenine deaminase C-terminal" evidence="10">
    <location>
        <begin position="429"/>
        <end position="597"/>
    </location>
</feature>
<evidence type="ECO:0000256" key="8">
    <source>
        <dbReference type="HAMAP-Rule" id="MF_01518"/>
    </source>
</evidence>
<evidence type="ECO:0000313" key="11">
    <source>
        <dbReference type="EMBL" id="MBB6446955.1"/>
    </source>
</evidence>
<sequence>MKKRVYHAKSKLPNKQYFPDVRRMWMDNKMLIRRIAVAAGREPADLVIKNGKIIDVFNAELIEGDVAIADGYIAGIGGTSYSGRETIDAKGCYISPAFIDGHVHIESSMVTPQEFAKVLLHHGVTTVICDPHEIANVAGAGGIQFMLDSSENLPVDILFMLPSCVPAVDFERSGAILNMEHLRPFLSHPRVLGLAEVMNYPAVRNAEKTMIEKLLETAQAGKKVDGHAAGLSAQDLNIYTAAGIRTDHEATTIAEAEARLQRGMYVMIREGTAAKDLKNLIGIVNERNARRCLFVTDDKHLDDLIEEGSIDYNVKLAVQEGLNPITAVQMASLNAAECFGLHDKGAVAPGYQADLLLLDSLEEISIVRVLKSGKSVWKKGALLNFPQTSLSIPNSLSSTVSFQPLSESDFAIPMKSGKANIIEIIPNSLITKHLVEEVAVNQSGHFEVSITHDQLKLAVIERHKKTRLIGVGIVKGLGLKSGAIASTVGHDSHNLIVTGVQDHDMLLAANEIQKMQGGLIVVKNGEILASLELPIAGLISTLSSNEVFTKLKELNAALKTIGAAKNFNPFLTLSFLSLPVIPELKLTADGLFHIGKFEFIDIHAK</sequence>
<dbReference type="EMBL" id="JACHGK010000015">
    <property type="protein sequence ID" value="MBB6446955.1"/>
    <property type="molecule type" value="Genomic_DNA"/>
</dbReference>
<gene>
    <name evidence="8" type="primary">ade</name>
    <name evidence="11" type="ORF">HNR53_003622</name>
</gene>
<dbReference type="InterPro" id="IPR032466">
    <property type="entry name" value="Metal_Hydrolase"/>
</dbReference>
<comment type="catalytic activity">
    <reaction evidence="6 8">
        <text>adenine + H2O + H(+) = hypoxanthine + NH4(+)</text>
        <dbReference type="Rhea" id="RHEA:23688"/>
        <dbReference type="ChEBI" id="CHEBI:15377"/>
        <dbReference type="ChEBI" id="CHEBI:15378"/>
        <dbReference type="ChEBI" id="CHEBI:16708"/>
        <dbReference type="ChEBI" id="CHEBI:17368"/>
        <dbReference type="ChEBI" id="CHEBI:28938"/>
        <dbReference type="EC" id="3.5.4.2"/>
    </reaction>
</comment>
<dbReference type="InterPro" id="IPR006679">
    <property type="entry name" value="Adenine_deam"/>
</dbReference>
<accession>A0A7X0HU74</accession>
<evidence type="ECO:0000256" key="5">
    <source>
        <dbReference type="ARBA" id="ARBA00023211"/>
    </source>
</evidence>
<keyword evidence="5 8" id="KW-0464">Manganese</keyword>
<dbReference type="FunFam" id="3.20.20.140:FF:000016">
    <property type="entry name" value="Adenine deaminase"/>
    <property type="match status" value="1"/>
</dbReference>
<dbReference type="Gene3D" id="2.30.40.10">
    <property type="entry name" value="Urease, subunit C, domain 1"/>
    <property type="match status" value="1"/>
</dbReference>
<evidence type="ECO:0000256" key="1">
    <source>
        <dbReference type="ARBA" id="ARBA00001936"/>
    </source>
</evidence>
<dbReference type="InterPro" id="IPR026912">
    <property type="entry name" value="Adenine_deam_C"/>
</dbReference>
<dbReference type="PANTHER" id="PTHR11113:SF2">
    <property type="entry name" value="ADENINE DEAMINASE"/>
    <property type="match status" value="1"/>
</dbReference>
<protein>
    <recommendedName>
        <fullName evidence="7 8">Adenine deaminase</fullName>
        <shortName evidence="8">Adenase</shortName>
        <shortName evidence="8">Adenine aminase</shortName>
        <ecNumber evidence="3 8">3.5.4.2</ecNumber>
    </recommendedName>
</protein>
<dbReference type="CDD" id="cd01295">
    <property type="entry name" value="AdeC"/>
    <property type="match status" value="1"/>
</dbReference>
<dbReference type="SUPFAM" id="SSF51556">
    <property type="entry name" value="Metallo-dependent hydrolases"/>
    <property type="match status" value="1"/>
</dbReference>
<name>A0A7X0HU74_9BACI</name>
<evidence type="ECO:0000256" key="4">
    <source>
        <dbReference type="ARBA" id="ARBA00022801"/>
    </source>
</evidence>
<dbReference type="EC" id="3.5.4.2" evidence="3 8"/>
<comment type="caution">
    <text evidence="11">The sequence shown here is derived from an EMBL/GenBank/DDBJ whole genome shotgun (WGS) entry which is preliminary data.</text>
</comment>
<proteinExistence type="inferred from homology"/>
<dbReference type="Pfam" id="PF01979">
    <property type="entry name" value="Amidohydro_1"/>
    <property type="match status" value="1"/>
</dbReference>
<reference evidence="11 12" key="1">
    <citation type="submission" date="2020-08" db="EMBL/GenBank/DDBJ databases">
        <title>Genomic Encyclopedia of Type Strains, Phase IV (KMG-IV): sequencing the most valuable type-strain genomes for metagenomic binning, comparative biology and taxonomic classification.</title>
        <authorList>
            <person name="Goeker M."/>
        </authorList>
    </citation>
    <scope>NUCLEOTIDE SEQUENCE [LARGE SCALE GENOMIC DNA]</scope>
    <source>
        <strain evidence="11 12">DSM 5391</strain>
    </source>
</reference>
<dbReference type="Pfam" id="PF13382">
    <property type="entry name" value="Adenine_deam_C"/>
    <property type="match status" value="1"/>
</dbReference>
<dbReference type="NCBIfam" id="TIGR01178">
    <property type="entry name" value="ade"/>
    <property type="match status" value="1"/>
</dbReference>
<dbReference type="SUPFAM" id="SSF51338">
    <property type="entry name" value="Composite domain of metallo-dependent hydrolases"/>
    <property type="match status" value="1"/>
</dbReference>
<evidence type="ECO:0000256" key="3">
    <source>
        <dbReference type="ARBA" id="ARBA00012782"/>
    </source>
</evidence>
<evidence type="ECO:0000256" key="6">
    <source>
        <dbReference type="ARBA" id="ARBA00047720"/>
    </source>
</evidence>
<dbReference type="HAMAP" id="MF_01518">
    <property type="entry name" value="Adenine_deamin"/>
    <property type="match status" value="1"/>
</dbReference>
<dbReference type="GO" id="GO:0006146">
    <property type="term" value="P:adenine catabolic process"/>
    <property type="evidence" value="ECO:0007669"/>
    <property type="project" value="InterPro"/>
</dbReference>
<dbReference type="PANTHER" id="PTHR11113">
    <property type="entry name" value="N-ACETYLGLUCOSAMINE-6-PHOSPHATE DEACETYLASE"/>
    <property type="match status" value="1"/>
</dbReference>
<comment type="cofactor">
    <cofactor evidence="1 8">
        <name>Mn(2+)</name>
        <dbReference type="ChEBI" id="CHEBI:29035"/>
    </cofactor>
</comment>
<organism evidence="11 12">
    <name type="scientific">Bacillus benzoevorans</name>
    <dbReference type="NCBI Taxonomy" id="1456"/>
    <lineage>
        <taxon>Bacteria</taxon>
        <taxon>Bacillati</taxon>
        <taxon>Bacillota</taxon>
        <taxon>Bacilli</taxon>
        <taxon>Bacillales</taxon>
        <taxon>Bacillaceae</taxon>
        <taxon>Bacillus</taxon>
    </lineage>
</organism>